<evidence type="ECO:0000313" key="10">
    <source>
        <dbReference type="EMBL" id="OGZ42707.1"/>
    </source>
</evidence>
<evidence type="ECO:0000256" key="4">
    <source>
        <dbReference type="ARBA" id="ARBA00022679"/>
    </source>
</evidence>
<feature type="transmembrane region" description="Helical" evidence="8">
    <location>
        <begin position="81"/>
        <end position="113"/>
    </location>
</feature>
<feature type="transmembrane region" description="Helical" evidence="8">
    <location>
        <begin position="142"/>
        <end position="163"/>
    </location>
</feature>
<dbReference type="Pfam" id="PF13231">
    <property type="entry name" value="PMT_2"/>
    <property type="match status" value="1"/>
</dbReference>
<feature type="domain" description="Glycosyltransferase RgtA/B/C/D-like" evidence="9">
    <location>
        <begin position="75"/>
        <end position="228"/>
    </location>
</feature>
<dbReference type="InterPro" id="IPR050297">
    <property type="entry name" value="LipidA_mod_glycosyltrf_83"/>
</dbReference>
<proteinExistence type="predicted"/>
<keyword evidence="6 8" id="KW-1133">Transmembrane helix</keyword>
<keyword evidence="2" id="KW-1003">Cell membrane</keyword>
<evidence type="ECO:0000256" key="6">
    <source>
        <dbReference type="ARBA" id="ARBA00022989"/>
    </source>
</evidence>
<feature type="transmembrane region" description="Helical" evidence="8">
    <location>
        <begin position="216"/>
        <end position="235"/>
    </location>
</feature>
<reference evidence="10 11" key="1">
    <citation type="journal article" date="2016" name="Nat. Commun.">
        <title>Thousands of microbial genomes shed light on interconnected biogeochemical processes in an aquifer system.</title>
        <authorList>
            <person name="Anantharaman K."/>
            <person name="Brown C.T."/>
            <person name="Hug L.A."/>
            <person name="Sharon I."/>
            <person name="Castelle C.J."/>
            <person name="Probst A.J."/>
            <person name="Thomas B.C."/>
            <person name="Singh A."/>
            <person name="Wilkins M.J."/>
            <person name="Karaoz U."/>
            <person name="Brodie E.L."/>
            <person name="Williams K.H."/>
            <person name="Hubbard S.S."/>
            <person name="Banfield J.F."/>
        </authorList>
    </citation>
    <scope>NUCLEOTIDE SEQUENCE [LARGE SCALE GENOMIC DNA]</scope>
</reference>
<feature type="transmembrane region" description="Helical" evidence="8">
    <location>
        <begin position="183"/>
        <end position="204"/>
    </location>
</feature>
<name>A0A1G2FY12_9BACT</name>
<dbReference type="Proteomes" id="UP000176700">
    <property type="component" value="Unassembled WGS sequence"/>
</dbReference>
<sequence>MNSDYYVISGIVVLALVVALVVALETGAISDIFTPIAKATTGSASPQHSQVREAVSFLNTGTFNNGGPGYTGMQRGPVYPLVLAAVFSLFGLYVGAIHIINFLFLALAIVFLWRLSKQYFKGGWEFIPPLALVLVGRATARVWVASYETLTLFLSILAIFAFLEYRSTGKTVWLVTGTAAFSLWVLEKPAAFYFIPVILVFLVLWRRPYASPKKVLTHSLIFLFVTAAFIGSWSLRNHRVIDTWQLGSGGHAVLLSSSQVDFNREELVSLGLSLSVGDFIGSRIYKHYPQNAKPKAWDPSILDDRWYQQGWYVKDIDGSIITKTELDKRMYAEAVQNIKRRPMKFLLTGIFKFMRLNAPENHRGQEITHLFVGTYLEIPTAVKAAIILFIRIIWFMFLVVVLYAMIKHIRDWSTWGILFLVIFYYNGAHALLTHALARYILVILPFYFIFFTEGVRILYGKYTEAR</sequence>
<feature type="transmembrane region" description="Helical" evidence="8">
    <location>
        <begin position="384"/>
        <end position="406"/>
    </location>
</feature>
<evidence type="ECO:0000256" key="8">
    <source>
        <dbReference type="SAM" id="Phobius"/>
    </source>
</evidence>
<keyword evidence="4" id="KW-0808">Transferase</keyword>
<evidence type="ECO:0000256" key="7">
    <source>
        <dbReference type="ARBA" id="ARBA00023136"/>
    </source>
</evidence>
<feature type="transmembrane region" description="Helical" evidence="8">
    <location>
        <begin position="412"/>
        <end position="432"/>
    </location>
</feature>
<accession>A0A1G2FY12</accession>
<dbReference type="GO" id="GO:0005886">
    <property type="term" value="C:plasma membrane"/>
    <property type="evidence" value="ECO:0007669"/>
    <property type="project" value="UniProtKB-SubCell"/>
</dbReference>
<dbReference type="GO" id="GO:0016763">
    <property type="term" value="F:pentosyltransferase activity"/>
    <property type="evidence" value="ECO:0007669"/>
    <property type="project" value="TreeGrafter"/>
</dbReference>
<dbReference type="PANTHER" id="PTHR33908">
    <property type="entry name" value="MANNOSYLTRANSFERASE YKCB-RELATED"/>
    <property type="match status" value="1"/>
</dbReference>
<dbReference type="EMBL" id="MHNI01000014">
    <property type="protein sequence ID" value="OGZ42707.1"/>
    <property type="molecule type" value="Genomic_DNA"/>
</dbReference>
<evidence type="ECO:0000259" key="9">
    <source>
        <dbReference type="Pfam" id="PF13231"/>
    </source>
</evidence>
<evidence type="ECO:0000256" key="1">
    <source>
        <dbReference type="ARBA" id="ARBA00004651"/>
    </source>
</evidence>
<evidence type="ECO:0000313" key="11">
    <source>
        <dbReference type="Proteomes" id="UP000176700"/>
    </source>
</evidence>
<keyword evidence="7 8" id="KW-0472">Membrane</keyword>
<comment type="caution">
    <text evidence="10">The sequence shown here is derived from an EMBL/GenBank/DDBJ whole genome shotgun (WGS) entry which is preliminary data.</text>
</comment>
<dbReference type="InterPro" id="IPR038731">
    <property type="entry name" value="RgtA/B/C-like"/>
</dbReference>
<protein>
    <recommendedName>
        <fullName evidence="9">Glycosyltransferase RgtA/B/C/D-like domain-containing protein</fullName>
    </recommendedName>
</protein>
<evidence type="ECO:0000256" key="5">
    <source>
        <dbReference type="ARBA" id="ARBA00022692"/>
    </source>
</evidence>
<gene>
    <name evidence="10" type="ORF">A2W41_03120</name>
</gene>
<feature type="transmembrane region" description="Helical" evidence="8">
    <location>
        <begin position="6"/>
        <end position="24"/>
    </location>
</feature>
<keyword evidence="5 8" id="KW-0812">Transmembrane</keyword>
<dbReference type="GO" id="GO:0009103">
    <property type="term" value="P:lipopolysaccharide biosynthetic process"/>
    <property type="evidence" value="ECO:0007669"/>
    <property type="project" value="UniProtKB-ARBA"/>
</dbReference>
<feature type="transmembrane region" description="Helical" evidence="8">
    <location>
        <begin position="439"/>
        <end position="459"/>
    </location>
</feature>
<keyword evidence="3" id="KW-0328">Glycosyltransferase</keyword>
<dbReference type="PANTHER" id="PTHR33908:SF11">
    <property type="entry name" value="MEMBRANE PROTEIN"/>
    <property type="match status" value="1"/>
</dbReference>
<evidence type="ECO:0000256" key="2">
    <source>
        <dbReference type="ARBA" id="ARBA00022475"/>
    </source>
</evidence>
<comment type="subcellular location">
    <subcellularLocation>
        <location evidence="1">Cell membrane</location>
        <topology evidence="1">Multi-pass membrane protein</topology>
    </subcellularLocation>
</comment>
<evidence type="ECO:0000256" key="3">
    <source>
        <dbReference type="ARBA" id="ARBA00022676"/>
    </source>
</evidence>
<organism evidence="10 11">
    <name type="scientific">Candidatus Ryanbacteria bacterium RIFCSPHIGHO2_01_45_13</name>
    <dbReference type="NCBI Taxonomy" id="1802112"/>
    <lineage>
        <taxon>Bacteria</taxon>
        <taxon>Candidatus Ryaniibacteriota</taxon>
    </lineage>
</organism>
<dbReference type="AlphaFoldDB" id="A0A1G2FY12"/>